<evidence type="ECO:0000313" key="2">
    <source>
        <dbReference type="EMBL" id="EAS43017.1"/>
    </source>
</evidence>
<feature type="transmembrane region" description="Helical" evidence="1">
    <location>
        <begin position="114"/>
        <end position="133"/>
    </location>
</feature>
<organism evidence="2 3">
    <name type="scientific">Photobacterium profundum 3TCK</name>
    <dbReference type="NCBI Taxonomy" id="314280"/>
    <lineage>
        <taxon>Bacteria</taxon>
        <taxon>Pseudomonadati</taxon>
        <taxon>Pseudomonadota</taxon>
        <taxon>Gammaproteobacteria</taxon>
        <taxon>Vibrionales</taxon>
        <taxon>Vibrionaceae</taxon>
        <taxon>Photobacterium</taxon>
    </lineage>
</organism>
<keyword evidence="1" id="KW-0472">Membrane</keyword>
<keyword evidence="1" id="KW-1133">Transmembrane helix</keyword>
<evidence type="ECO:0000313" key="3">
    <source>
        <dbReference type="Proteomes" id="UP000003789"/>
    </source>
</evidence>
<evidence type="ECO:0000256" key="1">
    <source>
        <dbReference type="SAM" id="Phobius"/>
    </source>
</evidence>
<feature type="transmembrane region" description="Helical" evidence="1">
    <location>
        <begin position="233"/>
        <end position="251"/>
    </location>
</feature>
<gene>
    <name evidence="2" type="ORF">P3TCK_11244</name>
</gene>
<sequence>MPKIMMHLSVAGGFSASTNEALRIAITITICMLAGKLLDLDSAVYLALYPSIVMTKAKDYSFKGLVKLFSPTFLAASTALLVVEVFQDHPFIVWTISLIFIDQLRRRANTPAKLGGMLMPTFNWILVVVFAQTTTMDMPDRIREILLSMIITIIVTKAMIWIFPMKKSNKPPVFTPQYVTYQNRLVSMGLIGCGLGFLMIVDLISATFCMVPVIAAATQFSRSKFIDVVERRFITQVGGCAVAAIFTLLMAGHQNIIGYYALGLGLTVFIIAKLMTTSEGVSRDIHGDALLATMLPIQLYIGNNTLGLESTFLRAWELTVTLGILFVVYQLTKTRVNQNASLA</sequence>
<keyword evidence="1" id="KW-0812">Transmembrane</keyword>
<dbReference type="HOGENOM" id="CLU_828319_0_0_6"/>
<feature type="transmembrane region" description="Helical" evidence="1">
    <location>
        <begin position="185"/>
        <end position="213"/>
    </location>
</feature>
<accession>Q1Z3I9</accession>
<name>Q1Z3I9_9GAMM</name>
<dbReference type="Pfam" id="PF11168">
    <property type="entry name" value="DUF2955"/>
    <property type="match status" value="1"/>
</dbReference>
<comment type="caution">
    <text evidence="2">The sequence shown here is derived from an EMBL/GenBank/DDBJ whole genome shotgun (WGS) entry which is preliminary data.</text>
</comment>
<dbReference type="InterPro" id="IPR022604">
    <property type="entry name" value="DUF2955"/>
</dbReference>
<dbReference type="AlphaFoldDB" id="Q1Z3I9"/>
<feature type="transmembrane region" description="Helical" evidence="1">
    <location>
        <begin position="145"/>
        <end position="165"/>
    </location>
</feature>
<proteinExistence type="predicted"/>
<feature type="transmembrane region" description="Helical" evidence="1">
    <location>
        <begin position="257"/>
        <end position="276"/>
    </location>
</feature>
<dbReference type="RefSeq" id="WP_006230271.1">
    <property type="nucleotide sequence ID" value="NZ_CH724134.1"/>
</dbReference>
<dbReference type="EMBL" id="AAPH01000014">
    <property type="protein sequence ID" value="EAS43017.1"/>
    <property type="molecule type" value="Genomic_DNA"/>
</dbReference>
<feature type="transmembrane region" description="Helical" evidence="1">
    <location>
        <begin position="313"/>
        <end position="332"/>
    </location>
</feature>
<reference evidence="2 3" key="1">
    <citation type="submission" date="2006-03" db="EMBL/GenBank/DDBJ databases">
        <authorList>
            <person name="Bartlett D.H."/>
            <person name="Valle G."/>
            <person name="Lauro F.M."/>
            <person name="Vezzi A."/>
            <person name="Simonato F."/>
            <person name="Eloe E."/>
            <person name="Vitulo N."/>
            <person name="Stratton T.K."/>
            <person name="D'angelo M."/>
            <person name="Ferriera S."/>
            <person name="Johnson J."/>
            <person name="Kravitz S."/>
            <person name="Beeson K."/>
            <person name="Sutton G."/>
            <person name="Rogers Y."/>
            <person name="Friedman R."/>
            <person name="Frazier M."/>
            <person name="Venter J.C."/>
        </authorList>
    </citation>
    <scope>NUCLEOTIDE SEQUENCE [LARGE SCALE GENOMIC DNA]</scope>
    <source>
        <strain evidence="2 3">3TCK</strain>
    </source>
</reference>
<evidence type="ECO:0008006" key="4">
    <source>
        <dbReference type="Google" id="ProtNLM"/>
    </source>
</evidence>
<dbReference type="Proteomes" id="UP000003789">
    <property type="component" value="Unassembled WGS sequence"/>
</dbReference>
<protein>
    <recommendedName>
        <fullName evidence="4">DUF2955 domain-containing protein</fullName>
    </recommendedName>
</protein>